<organism evidence="1 2">
    <name type="scientific">Pseudoalteromonas rubra</name>
    <dbReference type="NCBI Taxonomy" id="43658"/>
    <lineage>
        <taxon>Bacteria</taxon>
        <taxon>Pseudomonadati</taxon>
        <taxon>Pseudomonadota</taxon>
        <taxon>Gammaproteobacteria</taxon>
        <taxon>Alteromonadales</taxon>
        <taxon>Pseudoalteromonadaceae</taxon>
        <taxon>Pseudoalteromonas</taxon>
    </lineage>
</organism>
<protein>
    <submittedName>
        <fullName evidence="1">Uncharacterized protein</fullName>
    </submittedName>
</protein>
<gene>
    <name evidence="1" type="ORF">PRUB_b0167</name>
</gene>
<sequence length="45" mass="5227">MILLWVHSISITGMLMERGFLAVYGVSVTDRWLAVTLFWSTQSYF</sequence>
<name>A0A8T0BYR4_9GAMM</name>
<dbReference type="AlphaFoldDB" id="A0A8T0BYR4"/>
<proteinExistence type="predicted"/>
<comment type="caution">
    <text evidence="1">The sequence shown here is derived from an EMBL/GenBank/DDBJ whole genome shotgun (WGS) entry which is preliminary data.</text>
</comment>
<evidence type="ECO:0000313" key="2">
    <source>
        <dbReference type="Proteomes" id="UP000016480"/>
    </source>
</evidence>
<dbReference type="EMBL" id="AHCD03000044">
    <property type="protein sequence ID" value="KAF7781065.1"/>
    <property type="molecule type" value="Genomic_DNA"/>
</dbReference>
<accession>A0A8T0BYR4</accession>
<dbReference type="Proteomes" id="UP000016480">
    <property type="component" value="Unassembled WGS sequence"/>
</dbReference>
<reference evidence="1 2" key="1">
    <citation type="journal article" date="2012" name="J. Bacteriol.">
        <title>Genome sequence of the cycloprodigiosin-producing bacterial strain Pseudoalteromonas rubra ATCC 29570(T).</title>
        <authorList>
            <person name="Xie B.B."/>
            <person name="Shu Y.L."/>
            <person name="Qin Q.L."/>
            <person name="Rong J.C."/>
            <person name="Zhang X.Y."/>
            <person name="Chen X.L."/>
            <person name="Zhou B.C."/>
            <person name="Zhang Y.Z."/>
        </authorList>
    </citation>
    <scope>NUCLEOTIDE SEQUENCE [LARGE SCALE GENOMIC DNA]</scope>
    <source>
        <strain evidence="1 2">DSM 6842</strain>
    </source>
</reference>
<evidence type="ECO:0000313" key="1">
    <source>
        <dbReference type="EMBL" id="KAF7781065.1"/>
    </source>
</evidence>